<reference evidence="4" key="1">
    <citation type="submission" date="2022-02" db="EMBL/GenBank/DDBJ databases">
        <title>Vibrio sp. nov, a new bacterium isolated from seawater.</title>
        <authorList>
            <person name="Yuan Y."/>
        </authorList>
    </citation>
    <scope>NUCLEOTIDE SEQUENCE</scope>
    <source>
        <strain evidence="4">ZSDZ65</strain>
    </source>
</reference>
<dbReference type="Gene3D" id="3.30.450.40">
    <property type="match status" value="1"/>
</dbReference>
<evidence type="ECO:0000259" key="2">
    <source>
        <dbReference type="PROSITE" id="PS50883"/>
    </source>
</evidence>
<dbReference type="PANTHER" id="PTHR44757">
    <property type="entry name" value="DIGUANYLATE CYCLASE DGCP"/>
    <property type="match status" value="1"/>
</dbReference>
<dbReference type="Gene3D" id="3.20.20.450">
    <property type="entry name" value="EAL domain"/>
    <property type="match status" value="1"/>
</dbReference>
<dbReference type="NCBIfam" id="TIGR00254">
    <property type="entry name" value="GGDEF"/>
    <property type="match status" value="1"/>
</dbReference>
<dbReference type="InterPro" id="IPR003018">
    <property type="entry name" value="GAF"/>
</dbReference>
<dbReference type="InterPro" id="IPR043128">
    <property type="entry name" value="Rev_trsase/Diguanyl_cyclase"/>
</dbReference>
<comment type="caution">
    <text evidence="4">The sequence shown here is derived from an EMBL/GenBank/DDBJ whole genome shotgun (WGS) entry which is preliminary data.</text>
</comment>
<protein>
    <submittedName>
        <fullName evidence="4">EAL domain-containing protein</fullName>
    </submittedName>
</protein>
<dbReference type="PROSITE" id="PS50883">
    <property type="entry name" value="EAL"/>
    <property type="match status" value="1"/>
</dbReference>
<dbReference type="Pfam" id="PF13185">
    <property type="entry name" value="GAF_2"/>
    <property type="match status" value="1"/>
</dbReference>
<proteinExistence type="predicted"/>
<dbReference type="AlphaFoldDB" id="A0A9X3HZ08"/>
<dbReference type="InterPro" id="IPR029016">
    <property type="entry name" value="GAF-like_dom_sf"/>
</dbReference>
<gene>
    <name evidence="4" type="ORF">MD535_24395</name>
</gene>
<dbReference type="EMBL" id="JAKRRY010000065">
    <property type="protein sequence ID" value="MCW8349131.1"/>
    <property type="molecule type" value="Genomic_DNA"/>
</dbReference>
<evidence type="ECO:0000313" key="4">
    <source>
        <dbReference type="EMBL" id="MCW8349131.1"/>
    </source>
</evidence>
<sequence length="635" mass="71942">MNLSKIIAPQLLKMTWNQSAHLARSVRANYRRVNHNNRRDFNKQHTQILEMIGKGIPAADIYNKIGLLYESRHPGLRCSMLELHGDTLIHGGAPSMPEEYCRAVNGLKIGPDIGSCGTSTYTGKRVIVENIETDPRWKNIKQFALPHGMRSCWSEPIKSSSGEVLGAFGMYYDYPATPNKDESKSLESAAMLASIVMERDKNQKRIKELAYTDELTGFSSRAYFYLKLETLVKEAQQNKQRFGVIFIDLDNFKNINDSFGHDVGDRYLQDIAKRLTPIINDSYLISRLGGDEFCIIVKESATTQNSEQIALRCLNEISQTTEISGREFVQSCSIGIAHYPEHGRDVTTVLKSADTALYRAKDAGKNQYVTYDKAFTIAAEYQFNVEQLLRCAIDNKDITIVYQPQVELNTQRVITVEALCRWYHPELGQVSPDEFIKIAERTGMIKPLTEYVLATACKQAVMWKNAGYSRIRLAVNISAAHFLDPDFIPLIERVLYETKMDPNDLELEVTETVIQTKPTHQLVFKRLKALGIKLAIDDFGTGYSSFASLKHLDVDVLKIDKYFIDDILVDRKSQYLVESMIGMAHNLGYYVVAEGVENQEQAQLLKPMSCDVAQGYLFSKPTHPENIETLLRQAH</sequence>
<dbReference type="CDD" id="cd01949">
    <property type="entry name" value="GGDEF"/>
    <property type="match status" value="1"/>
</dbReference>
<dbReference type="Pfam" id="PF00563">
    <property type="entry name" value="EAL"/>
    <property type="match status" value="1"/>
</dbReference>
<feature type="domain" description="EAL" evidence="2">
    <location>
        <begin position="382"/>
        <end position="635"/>
    </location>
</feature>
<name>A0A9X3HZ08_9VIBR</name>
<dbReference type="RefSeq" id="WP_265677780.1">
    <property type="nucleotide sequence ID" value="NZ_JAKRRY010000065.1"/>
</dbReference>
<dbReference type="InterPro" id="IPR012226">
    <property type="entry name" value="Diguanyl_cyclase/Pdiesterase"/>
</dbReference>
<comment type="cofactor">
    <cofactor evidence="1">
        <name>Mg(2+)</name>
        <dbReference type="ChEBI" id="CHEBI:18420"/>
    </cofactor>
</comment>
<organism evidence="4 5">
    <name type="scientific">Vibrio qingdaonensis</name>
    <dbReference type="NCBI Taxonomy" id="2829491"/>
    <lineage>
        <taxon>Bacteria</taxon>
        <taxon>Pseudomonadati</taxon>
        <taxon>Pseudomonadota</taxon>
        <taxon>Gammaproteobacteria</taxon>
        <taxon>Vibrionales</taxon>
        <taxon>Vibrionaceae</taxon>
        <taxon>Vibrio</taxon>
    </lineage>
</organism>
<dbReference type="Gene3D" id="3.30.70.270">
    <property type="match status" value="1"/>
</dbReference>
<dbReference type="InterPro" id="IPR035919">
    <property type="entry name" value="EAL_sf"/>
</dbReference>
<dbReference type="CDD" id="cd01948">
    <property type="entry name" value="EAL"/>
    <property type="match status" value="1"/>
</dbReference>
<dbReference type="PROSITE" id="PS50887">
    <property type="entry name" value="GGDEF"/>
    <property type="match status" value="1"/>
</dbReference>
<dbReference type="PIRSF" id="PIRSF005925">
    <property type="entry name" value="Dos"/>
    <property type="match status" value="1"/>
</dbReference>
<dbReference type="InterPro" id="IPR001633">
    <property type="entry name" value="EAL_dom"/>
</dbReference>
<dbReference type="InterPro" id="IPR000160">
    <property type="entry name" value="GGDEF_dom"/>
</dbReference>
<dbReference type="SUPFAM" id="SSF55781">
    <property type="entry name" value="GAF domain-like"/>
    <property type="match status" value="1"/>
</dbReference>
<dbReference type="Pfam" id="PF00990">
    <property type="entry name" value="GGDEF"/>
    <property type="match status" value="1"/>
</dbReference>
<keyword evidence="5" id="KW-1185">Reference proteome</keyword>
<accession>A0A9X3HZ08</accession>
<dbReference type="InterPro" id="IPR052155">
    <property type="entry name" value="Biofilm_reg_signaling"/>
</dbReference>
<dbReference type="SUPFAM" id="SSF55073">
    <property type="entry name" value="Nucleotide cyclase"/>
    <property type="match status" value="1"/>
</dbReference>
<dbReference type="PANTHER" id="PTHR44757:SF2">
    <property type="entry name" value="BIOFILM ARCHITECTURE MAINTENANCE PROTEIN MBAA"/>
    <property type="match status" value="1"/>
</dbReference>
<feature type="domain" description="GGDEF" evidence="3">
    <location>
        <begin position="240"/>
        <end position="373"/>
    </location>
</feature>
<dbReference type="Proteomes" id="UP001155587">
    <property type="component" value="Unassembled WGS sequence"/>
</dbReference>
<evidence type="ECO:0000259" key="3">
    <source>
        <dbReference type="PROSITE" id="PS50887"/>
    </source>
</evidence>
<evidence type="ECO:0000256" key="1">
    <source>
        <dbReference type="ARBA" id="ARBA00001946"/>
    </source>
</evidence>
<dbReference type="SUPFAM" id="SSF141868">
    <property type="entry name" value="EAL domain-like"/>
    <property type="match status" value="1"/>
</dbReference>
<dbReference type="FunFam" id="3.30.70.270:FF:000001">
    <property type="entry name" value="Diguanylate cyclase domain protein"/>
    <property type="match status" value="1"/>
</dbReference>
<dbReference type="InterPro" id="IPR029787">
    <property type="entry name" value="Nucleotide_cyclase"/>
</dbReference>
<dbReference type="GO" id="GO:0003824">
    <property type="term" value="F:catalytic activity"/>
    <property type="evidence" value="ECO:0007669"/>
    <property type="project" value="UniProtKB-ARBA"/>
</dbReference>
<dbReference type="SMART" id="SM00052">
    <property type="entry name" value="EAL"/>
    <property type="match status" value="1"/>
</dbReference>
<dbReference type="SMART" id="SM00267">
    <property type="entry name" value="GGDEF"/>
    <property type="match status" value="1"/>
</dbReference>
<evidence type="ECO:0000313" key="5">
    <source>
        <dbReference type="Proteomes" id="UP001155587"/>
    </source>
</evidence>